<name>A0A6L6QP66_9BURK</name>
<feature type="binding site" evidence="3">
    <location>
        <position position="205"/>
    </location>
    <ligand>
        <name>a divalent metal cation</name>
        <dbReference type="ChEBI" id="CHEBI:60240"/>
    </ligand>
</feature>
<dbReference type="Gene3D" id="2.120.10.30">
    <property type="entry name" value="TolB, C-terminal domain"/>
    <property type="match status" value="1"/>
</dbReference>
<feature type="binding site" evidence="3">
    <location>
        <position position="18"/>
    </location>
    <ligand>
        <name>a divalent metal cation</name>
        <dbReference type="ChEBI" id="CHEBI:60240"/>
    </ligand>
</feature>
<evidence type="ECO:0000256" key="2">
    <source>
        <dbReference type="PIRSR" id="PIRSR605511-1"/>
    </source>
</evidence>
<dbReference type="GO" id="GO:0019853">
    <property type="term" value="P:L-ascorbic acid biosynthetic process"/>
    <property type="evidence" value="ECO:0007669"/>
    <property type="project" value="TreeGrafter"/>
</dbReference>
<feature type="binding site" evidence="3">
    <location>
        <position position="103"/>
    </location>
    <ligand>
        <name>substrate</name>
    </ligand>
</feature>
<evidence type="ECO:0000259" key="4">
    <source>
        <dbReference type="Pfam" id="PF08450"/>
    </source>
</evidence>
<evidence type="ECO:0000313" key="6">
    <source>
        <dbReference type="Proteomes" id="UP000472320"/>
    </source>
</evidence>
<dbReference type="Proteomes" id="UP000472320">
    <property type="component" value="Unassembled WGS sequence"/>
</dbReference>
<evidence type="ECO:0000313" key="5">
    <source>
        <dbReference type="EMBL" id="MTW14159.1"/>
    </source>
</evidence>
<dbReference type="OrthoDB" id="9775406at2"/>
<gene>
    <name evidence="5" type="ORF">GM658_26440</name>
</gene>
<proteinExistence type="inferred from homology"/>
<sequence>MSQYKIDVACNATMTVGESPLWVPDEKALYWVDIEGFAIHRLRTASGEHTQWKVDSESSSLARAASGGLMVAQRRGFSHFNPETGEMELVAEAPYDQSTTRFNDGKCDAAGRFWCGTIYEPRDKPAAEMFVLERGQVRKVWSGGMVNSNGLGFSPDGKTMFHAETASHRVTRFAFDLLSGTVSDEREVRRFSTDKSAADYGGRPDGAAVDSEGNYWVAMFEGGRILKLSPQGDQLDEIRLPVRCPTMVAFGGDDLQTLYITTAGKRPAEELAAFPLTGKILSVRVPVAGRIEPAYID</sequence>
<reference evidence="5 6" key="1">
    <citation type="submission" date="2019-11" db="EMBL/GenBank/DDBJ databases">
        <title>Type strains purchased from KCTC, JCM and DSMZ.</title>
        <authorList>
            <person name="Lu H."/>
        </authorList>
    </citation>
    <scope>NUCLEOTIDE SEQUENCE [LARGE SCALE GENOMIC DNA]</scope>
    <source>
        <strain evidence="5 6">JCM 31587</strain>
    </source>
</reference>
<dbReference type="InterPro" id="IPR011042">
    <property type="entry name" value="6-blade_b-propeller_TolB-like"/>
</dbReference>
<accession>A0A6L6QP66</accession>
<dbReference type="PRINTS" id="PR01790">
    <property type="entry name" value="SMP30FAMILY"/>
</dbReference>
<feature type="active site" description="Proton donor/acceptor" evidence="2">
    <location>
        <position position="205"/>
    </location>
</feature>
<evidence type="ECO:0000256" key="3">
    <source>
        <dbReference type="PIRSR" id="PIRSR605511-2"/>
    </source>
</evidence>
<dbReference type="InterPro" id="IPR013658">
    <property type="entry name" value="SGL"/>
</dbReference>
<dbReference type="InterPro" id="IPR005511">
    <property type="entry name" value="SMP-30"/>
</dbReference>
<comment type="cofactor">
    <cofactor evidence="3">
        <name>Zn(2+)</name>
        <dbReference type="ChEBI" id="CHEBI:29105"/>
    </cofactor>
    <text evidence="3">Binds 1 divalent metal cation per subunit.</text>
</comment>
<dbReference type="SUPFAM" id="SSF63829">
    <property type="entry name" value="Calcium-dependent phosphotriesterase"/>
    <property type="match status" value="1"/>
</dbReference>
<dbReference type="Pfam" id="PF08450">
    <property type="entry name" value="SGL"/>
    <property type="match status" value="1"/>
</dbReference>
<dbReference type="GO" id="GO:0005509">
    <property type="term" value="F:calcium ion binding"/>
    <property type="evidence" value="ECO:0007669"/>
    <property type="project" value="TreeGrafter"/>
</dbReference>
<dbReference type="EMBL" id="WNKX01000035">
    <property type="protein sequence ID" value="MTW14159.1"/>
    <property type="molecule type" value="Genomic_DNA"/>
</dbReference>
<feature type="binding site" evidence="3">
    <location>
        <position position="101"/>
    </location>
    <ligand>
        <name>substrate</name>
    </ligand>
</feature>
<evidence type="ECO:0000256" key="1">
    <source>
        <dbReference type="ARBA" id="ARBA00008853"/>
    </source>
</evidence>
<organism evidence="5 6">
    <name type="scientific">Massilia eburnea</name>
    <dbReference type="NCBI Taxonomy" id="1776165"/>
    <lineage>
        <taxon>Bacteria</taxon>
        <taxon>Pseudomonadati</taxon>
        <taxon>Pseudomonadota</taxon>
        <taxon>Betaproteobacteria</taxon>
        <taxon>Burkholderiales</taxon>
        <taxon>Oxalobacteraceae</taxon>
        <taxon>Telluria group</taxon>
        <taxon>Massilia</taxon>
    </lineage>
</organism>
<dbReference type="PANTHER" id="PTHR10907:SF47">
    <property type="entry name" value="REGUCALCIN"/>
    <property type="match status" value="1"/>
</dbReference>
<dbReference type="PANTHER" id="PTHR10907">
    <property type="entry name" value="REGUCALCIN"/>
    <property type="match status" value="1"/>
</dbReference>
<dbReference type="AlphaFoldDB" id="A0A6L6QP66"/>
<dbReference type="GO" id="GO:0004341">
    <property type="term" value="F:gluconolactonase activity"/>
    <property type="evidence" value="ECO:0007669"/>
    <property type="project" value="TreeGrafter"/>
</dbReference>
<keyword evidence="3" id="KW-0479">Metal-binding</keyword>
<comment type="caution">
    <text evidence="5">The sequence shown here is derived from an EMBL/GenBank/DDBJ whole genome shotgun (WGS) entry which is preliminary data.</text>
</comment>
<feature type="binding site" evidence="3">
    <location>
        <position position="149"/>
    </location>
    <ligand>
        <name>a divalent metal cation</name>
        <dbReference type="ChEBI" id="CHEBI:60240"/>
    </ligand>
</feature>
<keyword evidence="3" id="KW-0862">Zinc</keyword>
<dbReference type="RefSeq" id="WP_155457107.1">
    <property type="nucleotide sequence ID" value="NZ_WNKX01000035.1"/>
</dbReference>
<keyword evidence="6" id="KW-1185">Reference proteome</keyword>
<protein>
    <submittedName>
        <fullName evidence="5">SMP-30/gluconolactonase/LRE family protein</fullName>
    </submittedName>
</protein>
<feature type="domain" description="SMP-30/Gluconolactonase/LRE-like region" evidence="4">
    <location>
        <begin position="16"/>
        <end position="263"/>
    </location>
</feature>
<comment type="similarity">
    <text evidence="1">Belongs to the SMP-30/CGR1 family.</text>
</comment>